<dbReference type="InterPro" id="IPR002104">
    <property type="entry name" value="Integrase_catalytic"/>
</dbReference>
<dbReference type="EMBL" id="PRLP01000001">
    <property type="protein sequence ID" value="PPC79386.1"/>
    <property type="molecule type" value="Genomic_DNA"/>
</dbReference>
<accession>A0A2S5KYN9</accession>
<organism evidence="3 4">
    <name type="scientific">Proteobacteria bacterium 228</name>
    <dbReference type="NCBI Taxonomy" id="2083153"/>
    <lineage>
        <taxon>Bacteria</taxon>
        <taxon>Pseudomonadati</taxon>
        <taxon>Pseudomonadota</taxon>
    </lineage>
</organism>
<dbReference type="GO" id="GO:0006310">
    <property type="term" value="P:DNA recombination"/>
    <property type="evidence" value="ECO:0007669"/>
    <property type="project" value="UniProtKB-KW"/>
</dbReference>
<dbReference type="Proteomes" id="UP000238196">
    <property type="component" value="Unassembled WGS sequence"/>
</dbReference>
<dbReference type="GO" id="GO:0003677">
    <property type="term" value="F:DNA binding"/>
    <property type="evidence" value="ECO:0007669"/>
    <property type="project" value="InterPro"/>
</dbReference>
<dbReference type="Pfam" id="PF00589">
    <property type="entry name" value="Phage_integrase"/>
    <property type="match status" value="1"/>
</dbReference>
<dbReference type="Gene3D" id="1.10.443.10">
    <property type="entry name" value="Intergrase catalytic core"/>
    <property type="match status" value="1"/>
</dbReference>
<dbReference type="OrthoDB" id="5391994at2"/>
<protein>
    <recommendedName>
        <fullName evidence="2">Tyr recombinase domain-containing protein</fullName>
    </recommendedName>
</protein>
<sequence length="267" mass="30830">MAAFSTMLRWCEKTDYCQKENLAEELKAFRILKGKNADPYSYEEYQAIINVYNELQHRNLVTLAFYIGLRTGELRALCWDVVDLSNRAIRIKRDIVNPPAPLKLPKTGQTCSVDLPLPAIAAHHDQCQSTAYLKSIEITMHNGKSLEKQSFASVFNAECIAKRKTNLGMYSDSSISHLWKKLLKRANVRHRRFYQCRYTFANLTSHGNLAYIAKQMGHSKLEMLQSVYGKWIESASKSEAKMIWSRMESKGHFYPNHTPRRYIEPGK</sequence>
<dbReference type="GO" id="GO:0015074">
    <property type="term" value="P:DNA integration"/>
    <property type="evidence" value="ECO:0007669"/>
    <property type="project" value="InterPro"/>
</dbReference>
<dbReference type="AlphaFoldDB" id="A0A2S5KYN9"/>
<evidence type="ECO:0000313" key="3">
    <source>
        <dbReference type="EMBL" id="PPC79386.1"/>
    </source>
</evidence>
<proteinExistence type="predicted"/>
<evidence type="ECO:0000256" key="1">
    <source>
        <dbReference type="ARBA" id="ARBA00023172"/>
    </source>
</evidence>
<evidence type="ECO:0000313" key="4">
    <source>
        <dbReference type="Proteomes" id="UP000238196"/>
    </source>
</evidence>
<dbReference type="SUPFAM" id="SSF56349">
    <property type="entry name" value="DNA breaking-rejoining enzymes"/>
    <property type="match status" value="1"/>
</dbReference>
<name>A0A2S5KYN9_9PROT</name>
<reference evidence="3 4" key="1">
    <citation type="submission" date="2018-02" db="EMBL/GenBank/DDBJ databases">
        <title>novel marine gammaproteobacteria from coastal saline agro ecosystem.</title>
        <authorList>
            <person name="Krishnan R."/>
            <person name="Ramesh Kumar N."/>
        </authorList>
    </citation>
    <scope>NUCLEOTIDE SEQUENCE [LARGE SCALE GENOMIC DNA]</scope>
    <source>
        <strain evidence="3 4">228</strain>
    </source>
</reference>
<dbReference type="InterPro" id="IPR011010">
    <property type="entry name" value="DNA_brk_join_enz"/>
</dbReference>
<feature type="domain" description="Tyr recombinase" evidence="2">
    <location>
        <begin position="35"/>
        <end position="241"/>
    </location>
</feature>
<keyword evidence="1" id="KW-0233">DNA recombination</keyword>
<gene>
    <name evidence="3" type="ORF">C4K68_00270</name>
</gene>
<dbReference type="InterPro" id="IPR013762">
    <property type="entry name" value="Integrase-like_cat_sf"/>
</dbReference>
<evidence type="ECO:0000259" key="2">
    <source>
        <dbReference type="PROSITE" id="PS51898"/>
    </source>
</evidence>
<comment type="caution">
    <text evidence="3">The sequence shown here is derived from an EMBL/GenBank/DDBJ whole genome shotgun (WGS) entry which is preliminary data.</text>
</comment>
<dbReference type="PROSITE" id="PS51898">
    <property type="entry name" value="TYR_RECOMBINASE"/>
    <property type="match status" value="1"/>
</dbReference>